<dbReference type="OrthoDB" id="9815657at2"/>
<proteinExistence type="inferred from homology"/>
<name>A0A3B0CB83_9FLAO</name>
<organism evidence="2 3">
    <name type="scientific">Ulvibacterium marinum</name>
    <dbReference type="NCBI Taxonomy" id="2419782"/>
    <lineage>
        <taxon>Bacteria</taxon>
        <taxon>Pseudomonadati</taxon>
        <taxon>Bacteroidota</taxon>
        <taxon>Flavobacteriia</taxon>
        <taxon>Flavobacteriales</taxon>
        <taxon>Flavobacteriaceae</taxon>
        <taxon>Ulvibacterium</taxon>
    </lineage>
</organism>
<evidence type="ECO:0000256" key="1">
    <source>
        <dbReference type="ARBA" id="ARBA00009820"/>
    </source>
</evidence>
<gene>
    <name evidence="2" type="ORF">D7Z94_18230</name>
</gene>
<reference evidence="2 3" key="1">
    <citation type="submission" date="2018-10" db="EMBL/GenBank/DDBJ databases">
        <title>Ulvibacterium marinum gen. nov., sp. nov., a novel marine bacterium of the family Flavobacteriaceae, isolated from a culture of the green alga Ulva prolifera.</title>
        <authorList>
            <person name="Zhang Z."/>
        </authorList>
    </citation>
    <scope>NUCLEOTIDE SEQUENCE [LARGE SCALE GENOMIC DNA]</scope>
    <source>
        <strain evidence="2 3">CCMM003</strain>
    </source>
</reference>
<evidence type="ECO:0000313" key="2">
    <source>
        <dbReference type="EMBL" id="RKN80176.1"/>
    </source>
</evidence>
<dbReference type="EMBL" id="RBCJ01000003">
    <property type="protein sequence ID" value="RKN80176.1"/>
    <property type="molecule type" value="Genomic_DNA"/>
</dbReference>
<dbReference type="AlphaFoldDB" id="A0A3B0CB83"/>
<dbReference type="PANTHER" id="PTHR36842:SF1">
    <property type="entry name" value="PROTEIN TOLB"/>
    <property type="match status" value="1"/>
</dbReference>
<dbReference type="PROSITE" id="PS51257">
    <property type="entry name" value="PROKAR_LIPOPROTEIN"/>
    <property type="match status" value="1"/>
</dbReference>
<dbReference type="Pfam" id="PF07676">
    <property type="entry name" value="PD40"/>
    <property type="match status" value="4"/>
</dbReference>
<keyword evidence="3" id="KW-1185">Reference proteome</keyword>
<evidence type="ECO:0000313" key="3">
    <source>
        <dbReference type="Proteomes" id="UP000276603"/>
    </source>
</evidence>
<accession>A0A3B0CB83</accession>
<dbReference type="RefSeq" id="WP_120712985.1">
    <property type="nucleotide sequence ID" value="NZ_RBCJ01000003.1"/>
</dbReference>
<comment type="similarity">
    <text evidence="1">Belongs to the TolB family.</text>
</comment>
<evidence type="ECO:0008006" key="4">
    <source>
        <dbReference type="Google" id="ProtNLM"/>
    </source>
</evidence>
<dbReference type="InterPro" id="IPR011659">
    <property type="entry name" value="WD40"/>
</dbReference>
<comment type="caution">
    <text evidence="2">The sequence shown here is derived from an EMBL/GenBank/DDBJ whole genome shotgun (WGS) entry which is preliminary data.</text>
</comment>
<dbReference type="InterPro" id="IPR011042">
    <property type="entry name" value="6-blade_b-propeller_TolB-like"/>
</dbReference>
<sequence length="619" mass="71231">MKGLYQFSLILCFTVSSCQFDSSSKTAGKKTPSLFRLTTDLGDQYSPKFSNNGRYLAYISTEHKREDIFIYDFLEKKKIKVTDSIHNNEDIEWSPDDQFLSFTSYLDGIPTVRVFRLSDATVKSITKEEQKASDAKWSPDGRTLVMDFKQKGKDLWSLDITSSEFTQLTKMEGDEINFGFSHDGNYVGFNSRGTPFPHLQALNLRTREIIPLVNDASGFEWHPRWSRKKFEVIFYSTWNNEMTDIWVTDGSKEGLERVTNREIEEFGPATNHDETLIAYFSWDKSNEIMVYDRRTKLEKSLLLKKEIIVEWNPMSWSPLDNRLAFVGRHEKDRLYSFSFKDSLITLVMPNGPNNYETDANINDSGAYLLFNDQNNIVIRNMRTSKDVIIAPAEDHQLDINPMWVPSSNDQISFIHISGGASDTNDIWIMEKDGSNKKQLTDIGGIKNYQWIDRDNLVFSYDSDTSYGNYDIWTFNLLSNTYRPLVQDENATLYASSVSRDGKELLFSGDFDGAERIYKLDLDRPDNYKKVVNTLDGGSSPIFSHSGKAIAFVSNNNEEQYYDIYVMAKYGGTVTRITNSPEREHGIEWMPDDQSLLFSANKGNKDIYLVDVDKRMEEAN</sequence>
<dbReference type="Gene3D" id="2.120.10.30">
    <property type="entry name" value="TolB, C-terminal domain"/>
    <property type="match status" value="4"/>
</dbReference>
<protein>
    <recommendedName>
        <fullName evidence="4">Dipeptidylpeptidase IV N-terminal domain-containing protein</fullName>
    </recommendedName>
</protein>
<dbReference type="PANTHER" id="PTHR36842">
    <property type="entry name" value="PROTEIN TOLB HOMOLOG"/>
    <property type="match status" value="1"/>
</dbReference>
<dbReference type="SUPFAM" id="SSF82171">
    <property type="entry name" value="DPP6 N-terminal domain-like"/>
    <property type="match status" value="2"/>
</dbReference>
<dbReference type="Proteomes" id="UP000276603">
    <property type="component" value="Unassembled WGS sequence"/>
</dbReference>